<dbReference type="PANTHER" id="PTHR30582:SF2">
    <property type="entry name" value="L,D-TRANSPEPTIDASE YCIB-RELATED"/>
    <property type="match status" value="1"/>
</dbReference>
<accession>A0A371BA14</accession>
<gene>
    <name evidence="10" type="ORF">DXH78_07430</name>
</gene>
<evidence type="ECO:0000256" key="7">
    <source>
        <dbReference type="PROSITE-ProRule" id="PRU01373"/>
    </source>
</evidence>
<keyword evidence="6 7" id="KW-0961">Cell wall biogenesis/degradation</keyword>
<evidence type="ECO:0000256" key="2">
    <source>
        <dbReference type="ARBA" id="ARBA00005992"/>
    </source>
</evidence>
<feature type="domain" description="L,D-TPase catalytic" evidence="9">
    <location>
        <begin position="24"/>
        <end position="139"/>
    </location>
</feature>
<proteinExistence type="inferred from homology"/>
<dbReference type="PANTHER" id="PTHR30582">
    <property type="entry name" value="L,D-TRANSPEPTIDASE"/>
    <property type="match status" value="1"/>
</dbReference>
<dbReference type="AlphaFoldDB" id="A0A371BA14"/>
<dbReference type="GO" id="GO:0016740">
    <property type="term" value="F:transferase activity"/>
    <property type="evidence" value="ECO:0007669"/>
    <property type="project" value="UniProtKB-KW"/>
</dbReference>
<comment type="pathway">
    <text evidence="1 7">Cell wall biogenesis; peptidoglycan biosynthesis.</text>
</comment>
<protein>
    <submittedName>
        <fullName evidence="10">L,D-transpeptidase</fullName>
    </submittedName>
</protein>
<comment type="similarity">
    <text evidence="2">Belongs to the YkuD family.</text>
</comment>
<reference evidence="11" key="1">
    <citation type="submission" date="2018-08" db="EMBL/GenBank/DDBJ databases">
        <authorList>
            <person name="Kim S.-J."/>
            <person name="Jung G.-Y."/>
        </authorList>
    </citation>
    <scope>NUCLEOTIDE SEQUENCE [LARGE SCALE GENOMIC DNA]</scope>
    <source>
        <strain evidence="11">GY_H</strain>
    </source>
</reference>
<dbReference type="GO" id="GO:0018104">
    <property type="term" value="P:peptidoglycan-protein cross-linking"/>
    <property type="evidence" value="ECO:0007669"/>
    <property type="project" value="TreeGrafter"/>
</dbReference>
<keyword evidence="5 7" id="KW-0573">Peptidoglycan synthesis</keyword>
<dbReference type="RefSeq" id="WP_115516446.1">
    <property type="nucleotide sequence ID" value="NZ_QRGO01000001.1"/>
</dbReference>
<evidence type="ECO:0000256" key="5">
    <source>
        <dbReference type="ARBA" id="ARBA00022984"/>
    </source>
</evidence>
<dbReference type="GO" id="GO:0071555">
    <property type="term" value="P:cell wall organization"/>
    <property type="evidence" value="ECO:0007669"/>
    <property type="project" value="UniProtKB-UniRule"/>
</dbReference>
<comment type="caution">
    <text evidence="10">The sequence shown here is derived from an EMBL/GenBank/DDBJ whole genome shotgun (WGS) entry which is preliminary data.</text>
</comment>
<name>A0A371BA14_9BRAD</name>
<evidence type="ECO:0000313" key="11">
    <source>
        <dbReference type="Proteomes" id="UP000263993"/>
    </source>
</evidence>
<dbReference type="Gene3D" id="2.40.440.10">
    <property type="entry name" value="L,D-transpeptidase catalytic domain-like"/>
    <property type="match status" value="1"/>
</dbReference>
<evidence type="ECO:0000256" key="3">
    <source>
        <dbReference type="ARBA" id="ARBA00022679"/>
    </source>
</evidence>
<dbReference type="InterPro" id="IPR005490">
    <property type="entry name" value="LD_TPept_cat_dom"/>
</dbReference>
<feature type="active site" description="Proton donor/acceptor" evidence="7">
    <location>
        <position position="95"/>
    </location>
</feature>
<dbReference type="PROSITE" id="PS52029">
    <property type="entry name" value="LD_TPASE"/>
    <property type="match status" value="1"/>
</dbReference>
<organism evidence="10 11">
    <name type="scientific">Undibacter mobilis</name>
    <dbReference type="NCBI Taxonomy" id="2292256"/>
    <lineage>
        <taxon>Bacteria</taxon>
        <taxon>Pseudomonadati</taxon>
        <taxon>Pseudomonadota</taxon>
        <taxon>Alphaproteobacteria</taxon>
        <taxon>Hyphomicrobiales</taxon>
        <taxon>Nitrobacteraceae</taxon>
        <taxon>Undibacter</taxon>
    </lineage>
</organism>
<dbReference type="GO" id="GO:0005576">
    <property type="term" value="C:extracellular region"/>
    <property type="evidence" value="ECO:0007669"/>
    <property type="project" value="TreeGrafter"/>
</dbReference>
<keyword evidence="8" id="KW-0732">Signal</keyword>
<dbReference type="GO" id="GO:0008360">
    <property type="term" value="P:regulation of cell shape"/>
    <property type="evidence" value="ECO:0007669"/>
    <property type="project" value="UniProtKB-UniRule"/>
</dbReference>
<evidence type="ECO:0000256" key="8">
    <source>
        <dbReference type="SAM" id="SignalP"/>
    </source>
</evidence>
<keyword evidence="4 7" id="KW-0133">Cell shape</keyword>
<evidence type="ECO:0000256" key="1">
    <source>
        <dbReference type="ARBA" id="ARBA00004752"/>
    </source>
</evidence>
<keyword evidence="3" id="KW-0808">Transferase</keyword>
<dbReference type="CDD" id="cd16913">
    <property type="entry name" value="YkuD_like"/>
    <property type="match status" value="1"/>
</dbReference>
<evidence type="ECO:0000313" key="10">
    <source>
        <dbReference type="EMBL" id="RDV04420.1"/>
    </source>
</evidence>
<dbReference type="OrthoDB" id="463216at2"/>
<feature type="signal peptide" evidence="8">
    <location>
        <begin position="1"/>
        <end position="22"/>
    </location>
</feature>
<evidence type="ECO:0000256" key="6">
    <source>
        <dbReference type="ARBA" id="ARBA00023316"/>
    </source>
</evidence>
<feature type="active site" description="Nucleophile" evidence="7">
    <location>
        <position position="111"/>
    </location>
</feature>
<dbReference type="GO" id="GO:0071972">
    <property type="term" value="F:peptidoglycan L,D-transpeptidase activity"/>
    <property type="evidence" value="ECO:0007669"/>
    <property type="project" value="TreeGrafter"/>
</dbReference>
<evidence type="ECO:0000259" key="9">
    <source>
        <dbReference type="PROSITE" id="PS52029"/>
    </source>
</evidence>
<evidence type="ECO:0000256" key="4">
    <source>
        <dbReference type="ARBA" id="ARBA00022960"/>
    </source>
</evidence>
<feature type="chain" id="PRO_5017069032" evidence="8">
    <location>
        <begin position="23"/>
        <end position="252"/>
    </location>
</feature>
<keyword evidence="11" id="KW-1185">Reference proteome</keyword>
<dbReference type="EMBL" id="QRGO01000001">
    <property type="protein sequence ID" value="RDV04420.1"/>
    <property type="molecule type" value="Genomic_DNA"/>
</dbReference>
<dbReference type="Proteomes" id="UP000263993">
    <property type="component" value="Unassembled WGS sequence"/>
</dbReference>
<dbReference type="SUPFAM" id="SSF141523">
    <property type="entry name" value="L,D-transpeptidase catalytic domain-like"/>
    <property type="match status" value="1"/>
</dbReference>
<dbReference type="InterPro" id="IPR050979">
    <property type="entry name" value="LD-transpeptidase"/>
</dbReference>
<dbReference type="InterPro" id="IPR038063">
    <property type="entry name" value="Transpep_catalytic_dom"/>
</dbReference>
<dbReference type="UniPathway" id="UPA00219"/>
<sequence>MRCVGVAVAVAFLGLAPSVAQAEIVITISKAQQRVAVAVDGAERFRWPVSTGRRGFDTPVGKFRPVRLEKNWYSRKYDWAPMPNSIFFYRGYAMHGTTEERNLGRRASHGCVRLSREHAATLFAMVRERGRANARIVVVNGPLPKQDYPAETPMAAVEQPADAAAALARATDDDVIQVTVTPDALPLAKPAVLTMAPPRDDAPAAMPLARPVARQARPARAEKFTSVGSEAAVLRGREAWLRSLDRKYGIVR</sequence>
<dbReference type="Pfam" id="PF03734">
    <property type="entry name" value="YkuD"/>
    <property type="match status" value="1"/>
</dbReference>